<proteinExistence type="predicted"/>
<name>A0A4C1ZYP5_EUMVA</name>
<gene>
    <name evidence="2" type="ORF">EVAR_69393_1</name>
</gene>
<accession>A0A4C1ZYP5</accession>
<keyword evidence="3" id="KW-1185">Reference proteome</keyword>
<dbReference type="EMBL" id="BGZK01002392">
    <property type="protein sequence ID" value="GBP93576.1"/>
    <property type="molecule type" value="Genomic_DNA"/>
</dbReference>
<protein>
    <submittedName>
        <fullName evidence="2">Uncharacterized protein</fullName>
    </submittedName>
</protein>
<evidence type="ECO:0000313" key="2">
    <source>
        <dbReference type="EMBL" id="GBP93576.1"/>
    </source>
</evidence>
<reference evidence="2 3" key="1">
    <citation type="journal article" date="2019" name="Commun. Biol.">
        <title>The bagworm genome reveals a unique fibroin gene that provides high tensile strength.</title>
        <authorList>
            <person name="Kono N."/>
            <person name="Nakamura H."/>
            <person name="Ohtoshi R."/>
            <person name="Tomita M."/>
            <person name="Numata K."/>
            <person name="Arakawa K."/>
        </authorList>
    </citation>
    <scope>NUCLEOTIDE SEQUENCE [LARGE SCALE GENOMIC DNA]</scope>
</reference>
<feature type="region of interest" description="Disordered" evidence="1">
    <location>
        <begin position="1"/>
        <end position="50"/>
    </location>
</feature>
<sequence>MHSNAGHRGVTIPAKESLHSEYSQKNGDPSSGGVQRAAGAVRRGCQVPRGDNSLAQFSVQSRKLAPSHLRKSFYEWSKLVLKTVTILAPSVHLHDEDGAGGRGK</sequence>
<comment type="caution">
    <text evidence="2">The sequence shown here is derived from an EMBL/GenBank/DDBJ whole genome shotgun (WGS) entry which is preliminary data.</text>
</comment>
<feature type="compositionally biased region" description="Polar residues" evidence="1">
    <location>
        <begin position="20"/>
        <end position="33"/>
    </location>
</feature>
<dbReference type="Proteomes" id="UP000299102">
    <property type="component" value="Unassembled WGS sequence"/>
</dbReference>
<organism evidence="2 3">
    <name type="scientific">Eumeta variegata</name>
    <name type="common">Bagworm moth</name>
    <name type="synonym">Eumeta japonica</name>
    <dbReference type="NCBI Taxonomy" id="151549"/>
    <lineage>
        <taxon>Eukaryota</taxon>
        <taxon>Metazoa</taxon>
        <taxon>Ecdysozoa</taxon>
        <taxon>Arthropoda</taxon>
        <taxon>Hexapoda</taxon>
        <taxon>Insecta</taxon>
        <taxon>Pterygota</taxon>
        <taxon>Neoptera</taxon>
        <taxon>Endopterygota</taxon>
        <taxon>Lepidoptera</taxon>
        <taxon>Glossata</taxon>
        <taxon>Ditrysia</taxon>
        <taxon>Tineoidea</taxon>
        <taxon>Psychidae</taxon>
        <taxon>Oiketicinae</taxon>
        <taxon>Eumeta</taxon>
    </lineage>
</organism>
<dbReference type="AlphaFoldDB" id="A0A4C1ZYP5"/>
<evidence type="ECO:0000313" key="3">
    <source>
        <dbReference type="Proteomes" id="UP000299102"/>
    </source>
</evidence>
<evidence type="ECO:0000256" key="1">
    <source>
        <dbReference type="SAM" id="MobiDB-lite"/>
    </source>
</evidence>